<sequence>MTCRTNHNGPMICSSTALFRRREPFGGALTFGFPRYQAEPSALQVTNDNTDMPRDTAPWSPRFGTCLIAMQIWVKENQERRHETANAGLGETVIPVLLCATGFQAMGIDAMSSANQNERLSPQDPRAGGSATASIKTSITRASPYHPAHHILSSTQIRLSQLTGPFRLRSQLIPYTSHRLDATLSVFDICDNTIWSKFMELT</sequence>
<dbReference type="Proteomes" id="UP000272025">
    <property type="component" value="Unassembled WGS sequence"/>
</dbReference>
<dbReference type="RefSeq" id="XP_028463425.1">
    <property type="nucleotide sequence ID" value="XM_028614560.1"/>
</dbReference>
<dbReference type="GeneID" id="39583038"/>
<evidence type="ECO:0000313" key="1">
    <source>
        <dbReference type="EMBL" id="ROT35619.1"/>
    </source>
</evidence>
<reference evidence="1 2" key="1">
    <citation type="journal article" date="2018" name="Mol. Ecol.">
        <title>The obligate alkalophilic soda-lake fungus Sodiomyces alkalinus has shifted to a protein diet.</title>
        <authorList>
            <person name="Grum-Grzhimaylo A.A."/>
            <person name="Falkoski D.L."/>
            <person name="van den Heuvel J."/>
            <person name="Valero-Jimenez C.A."/>
            <person name="Min B."/>
            <person name="Choi I.G."/>
            <person name="Lipzen A."/>
            <person name="Daum C.G."/>
            <person name="Aanen D.K."/>
            <person name="Tsang A."/>
            <person name="Henrissat B."/>
            <person name="Bilanenko E.N."/>
            <person name="de Vries R.P."/>
            <person name="van Kan J.A.L."/>
            <person name="Grigoriev I.V."/>
            <person name="Debets A.J.M."/>
        </authorList>
    </citation>
    <scope>NUCLEOTIDE SEQUENCE [LARGE SCALE GENOMIC DNA]</scope>
    <source>
        <strain evidence="1 2">F11</strain>
    </source>
</reference>
<name>A0A3N2PMC2_SODAK</name>
<keyword evidence="2" id="KW-1185">Reference proteome</keyword>
<proteinExistence type="predicted"/>
<organism evidence="1 2">
    <name type="scientific">Sodiomyces alkalinus (strain CBS 110278 / VKM F-3762 / F11)</name>
    <name type="common">Alkaliphilic filamentous fungus</name>
    <dbReference type="NCBI Taxonomy" id="1314773"/>
    <lineage>
        <taxon>Eukaryota</taxon>
        <taxon>Fungi</taxon>
        <taxon>Dikarya</taxon>
        <taxon>Ascomycota</taxon>
        <taxon>Pezizomycotina</taxon>
        <taxon>Sordariomycetes</taxon>
        <taxon>Hypocreomycetidae</taxon>
        <taxon>Glomerellales</taxon>
        <taxon>Plectosphaerellaceae</taxon>
        <taxon>Sodiomyces</taxon>
    </lineage>
</organism>
<dbReference type="AlphaFoldDB" id="A0A3N2PMC2"/>
<accession>A0A3N2PMC2</accession>
<gene>
    <name evidence="1" type="ORF">SODALDRAFT_363473</name>
</gene>
<dbReference type="EMBL" id="ML119061">
    <property type="protein sequence ID" value="ROT35619.1"/>
    <property type="molecule type" value="Genomic_DNA"/>
</dbReference>
<protein>
    <submittedName>
        <fullName evidence="1">Uncharacterized protein</fullName>
    </submittedName>
</protein>
<evidence type="ECO:0000313" key="2">
    <source>
        <dbReference type="Proteomes" id="UP000272025"/>
    </source>
</evidence>